<dbReference type="EMBL" id="GGEC01079255">
    <property type="protein sequence ID" value="MBX59739.1"/>
    <property type="molecule type" value="Transcribed_RNA"/>
</dbReference>
<name>A0A2P2PYK9_RHIMU</name>
<dbReference type="AlphaFoldDB" id="A0A2P2PYK9"/>
<accession>A0A2P2PYK9</accession>
<reference evidence="1" key="1">
    <citation type="submission" date="2018-02" db="EMBL/GenBank/DDBJ databases">
        <title>Rhizophora mucronata_Transcriptome.</title>
        <authorList>
            <person name="Meera S.P."/>
            <person name="Sreeshan A."/>
            <person name="Augustine A."/>
        </authorList>
    </citation>
    <scope>NUCLEOTIDE SEQUENCE</scope>
    <source>
        <tissue evidence="1">Leaf</tissue>
    </source>
</reference>
<proteinExistence type="predicted"/>
<organism evidence="1">
    <name type="scientific">Rhizophora mucronata</name>
    <name type="common">Asiatic mangrove</name>
    <dbReference type="NCBI Taxonomy" id="61149"/>
    <lineage>
        <taxon>Eukaryota</taxon>
        <taxon>Viridiplantae</taxon>
        <taxon>Streptophyta</taxon>
        <taxon>Embryophyta</taxon>
        <taxon>Tracheophyta</taxon>
        <taxon>Spermatophyta</taxon>
        <taxon>Magnoliopsida</taxon>
        <taxon>eudicotyledons</taxon>
        <taxon>Gunneridae</taxon>
        <taxon>Pentapetalae</taxon>
        <taxon>rosids</taxon>
        <taxon>fabids</taxon>
        <taxon>Malpighiales</taxon>
        <taxon>Rhizophoraceae</taxon>
        <taxon>Rhizophora</taxon>
    </lineage>
</organism>
<evidence type="ECO:0000313" key="1">
    <source>
        <dbReference type="EMBL" id="MBX59739.1"/>
    </source>
</evidence>
<protein>
    <submittedName>
        <fullName evidence="1">Uncharacterized protein</fullName>
    </submittedName>
</protein>
<sequence>MFASRGSASNDLFEGINLQ</sequence>